<keyword evidence="3" id="KW-1185">Reference proteome</keyword>
<dbReference type="SMART" id="SM01321">
    <property type="entry name" value="Y1_Tnp"/>
    <property type="match status" value="1"/>
</dbReference>
<dbReference type="PANTHER" id="PTHR36966">
    <property type="entry name" value="REP-ASSOCIATED TYROSINE TRANSPOSASE"/>
    <property type="match status" value="1"/>
</dbReference>
<dbReference type="NCBIfam" id="NF047646">
    <property type="entry name" value="REP_Tyr_transpos"/>
    <property type="match status" value="1"/>
</dbReference>
<dbReference type="Gene3D" id="3.30.70.1290">
    <property type="entry name" value="Transposase IS200-like"/>
    <property type="match status" value="1"/>
</dbReference>
<accession>A0A2T5JET4</accession>
<dbReference type="SUPFAM" id="SSF143422">
    <property type="entry name" value="Transposase IS200-like"/>
    <property type="match status" value="1"/>
</dbReference>
<comment type="caution">
    <text evidence="2">The sequence shown here is derived from an EMBL/GenBank/DDBJ whole genome shotgun (WGS) entry which is preliminary data.</text>
</comment>
<dbReference type="EMBL" id="QAOQ01000001">
    <property type="protein sequence ID" value="PTR00948.1"/>
    <property type="molecule type" value="Genomic_DNA"/>
</dbReference>
<feature type="domain" description="Transposase IS200-like" evidence="1">
    <location>
        <begin position="8"/>
        <end position="111"/>
    </location>
</feature>
<evidence type="ECO:0000313" key="3">
    <source>
        <dbReference type="Proteomes" id="UP000244168"/>
    </source>
</evidence>
<dbReference type="RefSeq" id="WP_107826382.1">
    <property type="nucleotide sequence ID" value="NZ_CP160205.1"/>
</dbReference>
<dbReference type="Proteomes" id="UP000244168">
    <property type="component" value="Unassembled WGS sequence"/>
</dbReference>
<evidence type="ECO:0000313" key="2">
    <source>
        <dbReference type="EMBL" id="PTR00948.1"/>
    </source>
</evidence>
<name>A0A2T5JET4_9SPHI</name>
<dbReference type="InterPro" id="IPR052715">
    <property type="entry name" value="RAYT_transposase"/>
</dbReference>
<dbReference type="InterPro" id="IPR036515">
    <property type="entry name" value="Transposase_17_sf"/>
</dbReference>
<protein>
    <submittedName>
        <fullName evidence="2">REP element-mobilizing transposase RayT</fullName>
    </submittedName>
</protein>
<dbReference type="AlphaFoldDB" id="A0A2T5JET4"/>
<dbReference type="Pfam" id="PF01797">
    <property type="entry name" value="Y1_Tnp"/>
    <property type="match status" value="1"/>
</dbReference>
<reference evidence="2 3" key="1">
    <citation type="submission" date="2018-04" db="EMBL/GenBank/DDBJ databases">
        <title>Genomic Encyclopedia of Archaeal and Bacterial Type Strains, Phase II (KMG-II): from individual species to whole genera.</title>
        <authorList>
            <person name="Goeker M."/>
        </authorList>
    </citation>
    <scope>NUCLEOTIDE SEQUENCE [LARGE SCALE GENOMIC DNA]</scope>
    <source>
        <strain evidence="2 3">DSM 26809</strain>
    </source>
</reference>
<sequence length="176" mass="20866">MSELRKATSDRAYFITMTVVGWIDVFTRKDYCEEIIRNLEYCRQYKKLKLFAYCIMSNHIHLIVQQEDSRLADVLRDFKSYTAKRIIEMIINNPSESRTEWMIHLFKYHANMSGQNSEFQFWQKTGHPVELLTEEVFAQKMNYIHQNPVEAMLVNDAGSYVFSSANPDSPLKMDWD</sequence>
<dbReference type="PANTHER" id="PTHR36966:SF1">
    <property type="entry name" value="REP-ASSOCIATED TYROSINE TRANSPOSASE"/>
    <property type="match status" value="1"/>
</dbReference>
<evidence type="ECO:0000259" key="1">
    <source>
        <dbReference type="SMART" id="SM01321"/>
    </source>
</evidence>
<dbReference type="GO" id="GO:0043565">
    <property type="term" value="F:sequence-specific DNA binding"/>
    <property type="evidence" value="ECO:0007669"/>
    <property type="project" value="TreeGrafter"/>
</dbReference>
<dbReference type="GO" id="GO:0004803">
    <property type="term" value="F:transposase activity"/>
    <property type="evidence" value="ECO:0007669"/>
    <property type="project" value="InterPro"/>
</dbReference>
<proteinExistence type="predicted"/>
<gene>
    <name evidence="2" type="ORF">C8P68_101178</name>
</gene>
<organism evidence="2 3">
    <name type="scientific">Mucilaginibacter yixingensis</name>
    <dbReference type="NCBI Taxonomy" id="1295612"/>
    <lineage>
        <taxon>Bacteria</taxon>
        <taxon>Pseudomonadati</taxon>
        <taxon>Bacteroidota</taxon>
        <taxon>Sphingobacteriia</taxon>
        <taxon>Sphingobacteriales</taxon>
        <taxon>Sphingobacteriaceae</taxon>
        <taxon>Mucilaginibacter</taxon>
    </lineage>
</organism>
<dbReference type="OrthoDB" id="9788881at2"/>
<dbReference type="GO" id="GO:0006313">
    <property type="term" value="P:DNA transposition"/>
    <property type="evidence" value="ECO:0007669"/>
    <property type="project" value="InterPro"/>
</dbReference>
<dbReference type="InterPro" id="IPR002686">
    <property type="entry name" value="Transposase_17"/>
</dbReference>